<evidence type="ECO:0000259" key="2">
    <source>
        <dbReference type="PROSITE" id="PS51384"/>
    </source>
</evidence>
<dbReference type="PROSITE" id="PS51384">
    <property type="entry name" value="FAD_FR"/>
    <property type="match status" value="1"/>
</dbReference>
<accession>A0A1G8NYF9</accession>
<organism evidence="3 4">
    <name type="scientific">Arthrobacter subterraneus</name>
    <dbReference type="NCBI Taxonomy" id="335973"/>
    <lineage>
        <taxon>Bacteria</taxon>
        <taxon>Bacillati</taxon>
        <taxon>Actinomycetota</taxon>
        <taxon>Actinomycetes</taxon>
        <taxon>Micrococcales</taxon>
        <taxon>Micrococcaceae</taxon>
        <taxon>Arthrobacter</taxon>
    </lineage>
</organism>
<dbReference type="InterPro" id="IPR050415">
    <property type="entry name" value="MRET"/>
</dbReference>
<dbReference type="InterPro" id="IPR017938">
    <property type="entry name" value="Riboflavin_synthase-like_b-brl"/>
</dbReference>
<dbReference type="CDD" id="cd00322">
    <property type="entry name" value="FNR_like"/>
    <property type="match status" value="1"/>
</dbReference>
<dbReference type="InterPro" id="IPR001433">
    <property type="entry name" value="OxRdtase_FAD/NAD-bd"/>
</dbReference>
<dbReference type="Gene3D" id="2.40.30.10">
    <property type="entry name" value="Translation factors"/>
    <property type="match status" value="1"/>
</dbReference>
<comment type="cofactor">
    <cofactor evidence="1">
        <name>FAD</name>
        <dbReference type="ChEBI" id="CHEBI:57692"/>
    </cofactor>
</comment>
<dbReference type="GO" id="GO:0016491">
    <property type="term" value="F:oxidoreductase activity"/>
    <property type="evidence" value="ECO:0007669"/>
    <property type="project" value="InterPro"/>
</dbReference>
<sequence length="227" mass="25846">MFTTTLLGRRQVAEGTLELALERPEKFAFHAGQYLQLRLPKLLYRDRRGASRVLSIASSPTDKERIIVAYRDTGSGFKQTLSESRIGSKVMIEGPHGFHLLPRQPARRVVLVAGGIGITPFMSMLRLNAERDEEARPQITLLYVNRSQRSAAYMEELRHIEKKDARLTVRTKFGIMDEEFLFKSVKNKDDCLWYIAGPPSMARFVQSALEVMGVDSGRIYCEEFPGY</sequence>
<dbReference type="STRING" id="335973.SAMN04488693_12717"/>
<name>A0A1G8NYF9_9MICC</name>
<dbReference type="InterPro" id="IPR017927">
    <property type="entry name" value="FAD-bd_FR_type"/>
</dbReference>
<dbReference type="RefSeq" id="WP_090588246.1">
    <property type="nucleotide sequence ID" value="NZ_FNDT01000027.1"/>
</dbReference>
<dbReference type="SUPFAM" id="SSF63380">
    <property type="entry name" value="Riboflavin synthase domain-like"/>
    <property type="match status" value="1"/>
</dbReference>
<dbReference type="Gene3D" id="3.40.50.80">
    <property type="entry name" value="Nucleotide-binding domain of ferredoxin-NADP reductase (FNR) module"/>
    <property type="match status" value="1"/>
</dbReference>
<dbReference type="SUPFAM" id="SSF52343">
    <property type="entry name" value="Ferredoxin reductase-like, C-terminal NADP-linked domain"/>
    <property type="match status" value="1"/>
</dbReference>
<keyword evidence="4" id="KW-1185">Reference proteome</keyword>
<dbReference type="Pfam" id="PF00175">
    <property type="entry name" value="NAD_binding_1"/>
    <property type="match status" value="1"/>
</dbReference>
<proteinExistence type="predicted"/>
<dbReference type="GO" id="GO:0051537">
    <property type="term" value="F:2 iron, 2 sulfur cluster binding"/>
    <property type="evidence" value="ECO:0007669"/>
    <property type="project" value="UniProtKB-KW"/>
</dbReference>
<dbReference type="PANTHER" id="PTHR47354">
    <property type="entry name" value="NADH OXIDOREDUCTASE HCR"/>
    <property type="match status" value="1"/>
</dbReference>
<dbReference type="InterPro" id="IPR039261">
    <property type="entry name" value="FNR_nucleotide-bd"/>
</dbReference>
<evidence type="ECO:0000313" key="3">
    <source>
        <dbReference type="EMBL" id="SDI85273.1"/>
    </source>
</evidence>
<evidence type="ECO:0000256" key="1">
    <source>
        <dbReference type="ARBA" id="ARBA00001974"/>
    </source>
</evidence>
<feature type="domain" description="FAD-binding FR-type" evidence="2">
    <location>
        <begin position="1"/>
        <end position="102"/>
    </location>
</feature>
<protein>
    <submittedName>
        <fullName evidence="3">Ferredoxin-NADP reductase</fullName>
    </submittedName>
</protein>
<reference evidence="3 4" key="1">
    <citation type="submission" date="2016-10" db="EMBL/GenBank/DDBJ databases">
        <authorList>
            <person name="de Groot N.N."/>
        </authorList>
    </citation>
    <scope>NUCLEOTIDE SEQUENCE [LARGE SCALE GENOMIC DNA]</scope>
    <source>
        <strain evidence="3 4">NP_1H</strain>
    </source>
</reference>
<dbReference type="PRINTS" id="PR00410">
    <property type="entry name" value="PHEHYDRXLASE"/>
</dbReference>
<evidence type="ECO:0000313" key="4">
    <source>
        <dbReference type="Proteomes" id="UP000199258"/>
    </source>
</evidence>
<dbReference type="EMBL" id="FNDT01000027">
    <property type="protein sequence ID" value="SDI85273.1"/>
    <property type="molecule type" value="Genomic_DNA"/>
</dbReference>
<gene>
    <name evidence="3" type="ORF">SAMN04488693_12717</name>
</gene>
<dbReference type="AlphaFoldDB" id="A0A1G8NYF9"/>
<dbReference type="Proteomes" id="UP000199258">
    <property type="component" value="Unassembled WGS sequence"/>
</dbReference>
<dbReference type="PANTHER" id="PTHR47354:SF5">
    <property type="entry name" value="PROTEIN RFBI"/>
    <property type="match status" value="1"/>
</dbReference>